<keyword evidence="4 6" id="KW-0067">ATP-binding</keyword>
<dbReference type="InterPro" id="IPR027417">
    <property type="entry name" value="P-loop_NTPase"/>
</dbReference>
<keyword evidence="2" id="KW-0813">Transport</keyword>
<keyword evidence="3" id="KW-0547">Nucleotide-binding</keyword>
<protein>
    <submittedName>
        <fullName evidence="6">ABC transporter ATP-binding protein</fullName>
    </submittedName>
</protein>
<dbReference type="InterPro" id="IPR017871">
    <property type="entry name" value="ABC_transporter-like_CS"/>
</dbReference>
<dbReference type="RefSeq" id="WP_129721877.1">
    <property type="nucleotide sequence ID" value="NZ_CP101808.1"/>
</dbReference>
<dbReference type="PROSITE" id="PS50893">
    <property type="entry name" value="ABC_TRANSPORTER_2"/>
    <property type="match status" value="1"/>
</dbReference>
<dbReference type="Gene3D" id="3.40.50.300">
    <property type="entry name" value="P-loop containing nucleotide triphosphate hydrolases"/>
    <property type="match status" value="1"/>
</dbReference>
<name>A0ABY5J1X3_9BACT</name>
<dbReference type="InterPro" id="IPR003439">
    <property type="entry name" value="ABC_transporter-like_ATP-bd"/>
</dbReference>
<sequence length="312" mass="36138">MQNENIIQVKNLTKSFQNLRALDDLSFKVQKGQLYGFLGLNGAGKSTTLNIILGLVDSDSGQVEVDGLNAFEDIKRVRQKIGVVFQESVLDPELSVEENLKIRLTLYKKYLGSKNLNERLDEIVKKFELEKFLKRRYGKLSGGERRRVDIARSLIHQPKILFLDEPTTGLDPSSRKLVWSILNKIRDEDKLTILLTTHYMEEANNCDFITIIENGKCVAEGTPFDLKTKYSQAFLYCYKVNHPDFVGLLNKKGLQYHLKGDTYQILFKNFASLDEFFKENKEFISDYEVQKGNMDDVFLRVTRNWKEQDVRN</sequence>
<evidence type="ECO:0000313" key="7">
    <source>
        <dbReference type="Proteomes" id="UP001059576"/>
    </source>
</evidence>
<keyword evidence="7" id="KW-1185">Reference proteome</keyword>
<dbReference type="PROSITE" id="PS00211">
    <property type="entry name" value="ABC_TRANSPORTER_1"/>
    <property type="match status" value="1"/>
</dbReference>
<dbReference type="Pfam" id="PF00005">
    <property type="entry name" value="ABC_tran"/>
    <property type="match status" value="1"/>
</dbReference>
<proteinExistence type="inferred from homology"/>
<evidence type="ECO:0000256" key="4">
    <source>
        <dbReference type="ARBA" id="ARBA00022840"/>
    </source>
</evidence>
<accession>A0ABY5J1X3</accession>
<dbReference type="InterPro" id="IPR050763">
    <property type="entry name" value="ABC_transporter_ATP-binding"/>
</dbReference>
<dbReference type="SUPFAM" id="SSF52540">
    <property type="entry name" value="P-loop containing nucleoside triphosphate hydrolases"/>
    <property type="match status" value="1"/>
</dbReference>
<evidence type="ECO:0000313" key="6">
    <source>
        <dbReference type="EMBL" id="UUD37243.1"/>
    </source>
</evidence>
<reference evidence="6" key="1">
    <citation type="submission" date="2022-07" db="EMBL/GenBank/DDBJ databases">
        <title>Complete genome of Mycoplasma equigenitalium type strain T37.</title>
        <authorList>
            <person name="Spergser J."/>
        </authorList>
    </citation>
    <scope>NUCLEOTIDE SEQUENCE</scope>
    <source>
        <strain evidence="6">T37</strain>
    </source>
</reference>
<dbReference type="SMART" id="SM00382">
    <property type="entry name" value="AAA"/>
    <property type="match status" value="1"/>
</dbReference>
<evidence type="ECO:0000256" key="1">
    <source>
        <dbReference type="ARBA" id="ARBA00005417"/>
    </source>
</evidence>
<comment type="similarity">
    <text evidence="1">Belongs to the ABC transporter superfamily.</text>
</comment>
<gene>
    <name evidence="6" type="ORF">NPA09_01575</name>
</gene>
<dbReference type="PANTHER" id="PTHR42711:SF5">
    <property type="entry name" value="ABC TRANSPORTER ATP-BINDING PROTEIN NATA"/>
    <property type="match status" value="1"/>
</dbReference>
<dbReference type="InterPro" id="IPR003593">
    <property type="entry name" value="AAA+_ATPase"/>
</dbReference>
<dbReference type="GO" id="GO:0005524">
    <property type="term" value="F:ATP binding"/>
    <property type="evidence" value="ECO:0007669"/>
    <property type="project" value="UniProtKB-KW"/>
</dbReference>
<dbReference type="Proteomes" id="UP001059576">
    <property type="component" value="Chromosome"/>
</dbReference>
<evidence type="ECO:0000259" key="5">
    <source>
        <dbReference type="PROSITE" id="PS50893"/>
    </source>
</evidence>
<organism evidence="6 7">
    <name type="scientific">Mycoplasmopsis equigenitalium</name>
    <dbReference type="NCBI Taxonomy" id="114883"/>
    <lineage>
        <taxon>Bacteria</taxon>
        <taxon>Bacillati</taxon>
        <taxon>Mycoplasmatota</taxon>
        <taxon>Mycoplasmoidales</taxon>
        <taxon>Metamycoplasmataceae</taxon>
        <taxon>Mycoplasmopsis</taxon>
    </lineage>
</organism>
<dbReference type="EMBL" id="CP101808">
    <property type="protein sequence ID" value="UUD37243.1"/>
    <property type="molecule type" value="Genomic_DNA"/>
</dbReference>
<evidence type="ECO:0000256" key="2">
    <source>
        <dbReference type="ARBA" id="ARBA00022448"/>
    </source>
</evidence>
<evidence type="ECO:0000256" key="3">
    <source>
        <dbReference type="ARBA" id="ARBA00022741"/>
    </source>
</evidence>
<dbReference type="PANTHER" id="PTHR42711">
    <property type="entry name" value="ABC TRANSPORTER ATP-BINDING PROTEIN"/>
    <property type="match status" value="1"/>
</dbReference>
<feature type="domain" description="ABC transporter" evidence="5">
    <location>
        <begin position="7"/>
        <end position="239"/>
    </location>
</feature>